<feature type="compositionally biased region" description="Gly residues" evidence="3">
    <location>
        <begin position="102"/>
        <end position="112"/>
    </location>
</feature>
<dbReference type="OrthoDB" id="272703at2759"/>
<dbReference type="SUPFAM" id="SSF54928">
    <property type="entry name" value="RNA-binding domain, RBD"/>
    <property type="match status" value="1"/>
</dbReference>
<dbReference type="InterPro" id="IPR035979">
    <property type="entry name" value="RBD_domain_sf"/>
</dbReference>
<dbReference type="InterPro" id="IPR052462">
    <property type="entry name" value="SLIRP/GR-RBP-like"/>
</dbReference>
<name>A0A835D4N3_TETSI</name>
<feature type="region of interest" description="Disordered" evidence="3">
    <location>
        <begin position="102"/>
        <end position="156"/>
    </location>
</feature>
<feature type="compositionally biased region" description="Acidic residues" evidence="3">
    <location>
        <begin position="138"/>
        <end position="150"/>
    </location>
</feature>
<dbReference type="SMART" id="SM00360">
    <property type="entry name" value="RRM"/>
    <property type="match status" value="1"/>
</dbReference>
<proteinExistence type="predicted"/>
<keyword evidence="6" id="KW-1185">Reference proteome</keyword>
<evidence type="ECO:0000256" key="2">
    <source>
        <dbReference type="PROSITE-ProRule" id="PRU00176"/>
    </source>
</evidence>
<dbReference type="Gene3D" id="3.30.70.330">
    <property type="match status" value="1"/>
</dbReference>
<evidence type="ECO:0000313" key="5">
    <source>
        <dbReference type="EMBL" id="KAF8389941.1"/>
    </source>
</evidence>
<organism evidence="5 6">
    <name type="scientific">Tetracentron sinense</name>
    <name type="common">Spur-leaf</name>
    <dbReference type="NCBI Taxonomy" id="13715"/>
    <lineage>
        <taxon>Eukaryota</taxon>
        <taxon>Viridiplantae</taxon>
        <taxon>Streptophyta</taxon>
        <taxon>Embryophyta</taxon>
        <taxon>Tracheophyta</taxon>
        <taxon>Spermatophyta</taxon>
        <taxon>Magnoliopsida</taxon>
        <taxon>Trochodendrales</taxon>
        <taxon>Trochodendraceae</taxon>
        <taxon>Tetracentron</taxon>
    </lineage>
</organism>
<sequence>MIKLCLHLKCGGLGSLLKDERDRPREMSDVRDLASSGCLLLLAARVIMDRETGRSRGFGFISFTSSEEASSAIQAMDGQVILLYDGAGGDSSFASGTGYSGSTGIAYGGGEQPGSNQASSVGAGGYGQDDPLEGNNKDDDEPDDYADPDDCADKRG</sequence>
<dbReference type="InterPro" id="IPR012677">
    <property type="entry name" value="Nucleotide-bd_a/b_plait_sf"/>
</dbReference>
<evidence type="ECO:0000259" key="4">
    <source>
        <dbReference type="PROSITE" id="PS50102"/>
    </source>
</evidence>
<gene>
    <name evidence="5" type="ORF">HHK36_024460</name>
</gene>
<keyword evidence="1 2" id="KW-0694">RNA-binding</keyword>
<dbReference type="PANTHER" id="PTHR48027">
    <property type="entry name" value="HETEROGENEOUS NUCLEAR RIBONUCLEOPROTEIN 87F-RELATED"/>
    <property type="match status" value="1"/>
</dbReference>
<comment type="caution">
    <text evidence="5">The sequence shown here is derived from an EMBL/GenBank/DDBJ whole genome shotgun (WGS) entry which is preliminary data.</text>
</comment>
<protein>
    <recommendedName>
        <fullName evidence="4">RRM domain-containing protein</fullName>
    </recommendedName>
</protein>
<dbReference type="Proteomes" id="UP000655225">
    <property type="component" value="Unassembled WGS sequence"/>
</dbReference>
<reference evidence="5 6" key="1">
    <citation type="submission" date="2020-04" db="EMBL/GenBank/DDBJ databases">
        <title>Plant Genome Project.</title>
        <authorList>
            <person name="Zhang R.-G."/>
        </authorList>
    </citation>
    <scope>NUCLEOTIDE SEQUENCE [LARGE SCALE GENOMIC DNA]</scope>
    <source>
        <strain evidence="5">YNK0</strain>
        <tissue evidence="5">Leaf</tissue>
    </source>
</reference>
<evidence type="ECO:0000256" key="3">
    <source>
        <dbReference type="SAM" id="MobiDB-lite"/>
    </source>
</evidence>
<dbReference type="InterPro" id="IPR000504">
    <property type="entry name" value="RRM_dom"/>
</dbReference>
<dbReference type="GO" id="GO:0003723">
    <property type="term" value="F:RNA binding"/>
    <property type="evidence" value="ECO:0007669"/>
    <property type="project" value="UniProtKB-UniRule"/>
</dbReference>
<evidence type="ECO:0000256" key="1">
    <source>
        <dbReference type="ARBA" id="ARBA00022884"/>
    </source>
</evidence>
<feature type="domain" description="RRM" evidence="4">
    <location>
        <begin position="6"/>
        <end position="86"/>
    </location>
</feature>
<accession>A0A835D4N3</accession>
<dbReference type="Pfam" id="PF00076">
    <property type="entry name" value="RRM_1"/>
    <property type="match status" value="1"/>
</dbReference>
<dbReference type="AlphaFoldDB" id="A0A835D4N3"/>
<evidence type="ECO:0000313" key="6">
    <source>
        <dbReference type="Proteomes" id="UP000655225"/>
    </source>
</evidence>
<dbReference type="PROSITE" id="PS50102">
    <property type="entry name" value="RRM"/>
    <property type="match status" value="1"/>
</dbReference>
<dbReference type="EMBL" id="JABCRI010000018">
    <property type="protein sequence ID" value="KAF8389941.1"/>
    <property type="molecule type" value="Genomic_DNA"/>
</dbReference>